<dbReference type="InterPro" id="IPR035782">
    <property type="entry name" value="SPRY_RanBP9/10"/>
</dbReference>
<name>A0A0N4ZXB3_PARTI</name>
<evidence type="ECO:0000313" key="4">
    <source>
        <dbReference type="WBParaSite" id="PTRK_0001332700.1"/>
    </source>
</evidence>
<dbReference type="PANTHER" id="PTHR12864">
    <property type="entry name" value="RAN BINDING PROTEIN 9-RELATED"/>
    <property type="match status" value="1"/>
</dbReference>
<keyword evidence="3" id="KW-1185">Reference proteome</keyword>
<feature type="compositionally biased region" description="Basic and acidic residues" evidence="1">
    <location>
        <begin position="566"/>
        <end position="579"/>
    </location>
</feature>
<dbReference type="Gene3D" id="2.60.120.920">
    <property type="match status" value="1"/>
</dbReference>
<feature type="compositionally biased region" description="Basic and acidic residues" evidence="1">
    <location>
        <begin position="854"/>
        <end position="867"/>
    </location>
</feature>
<reference evidence="4" key="1">
    <citation type="submission" date="2017-02" db="UniProtKB">
        <authorList>
            <consortium name="WormBaseParasite"/>
        </authorList>
    </citation>
    <scope>IDENTIFICATION</scope>
</reference>
<feature type="region of interest" description="Disordered" evidence="1">
    <location>
        <begin position="557"/>
        <end position="579"/>
    </location>
</feature>
<dbReference type="CDD" id="cd12909">
    <property type="entry name" value="SPRY_RanBP9_10"/>
    <property type="match status" value="1"/>
</dbReference>
<dbReference type="SMART" id="SM00449">
    <property type="entry name" value="SPRY"/>
    <property type="match status" value="1"/>
</dbReference>
<dbReference type="PROSITE" id="PS50188">
    <property type="entry name" value="B302_SPRY"/>
    <property type="match status" value="1"/>
</dbReference>
<dbReference type="Proteomes" id="UP000038045">
    <property type="component" value="Unplaced"/>
</dbReference>
<proteinExistence type="predicted"/>
<accession>A0A0N4ZXB3</accession>
<dbReference type="SUPFAM" id="SSF49899">
    <property type="entry name" value="Concanavalin A-like lectins/glucanases"/>
    <property type="match status" value="1"/>
</dbReference>
<dbReference type="InterPro" id="IPR001870">
    <property type="entry name" value="B30.2/SPRY"/>
</dbReference>
<evidence type="ECO:0000256" key="1">
    <source>
        <dbReference type="SAM" id="MobiDB-lite"/>
    </source>
</evidence>
<dbReference type="AlphaFoldDB" id="A0A0N4ZXB3"/>
<feature type="region of interest" description="Disordered" evidence="1">
    <location>
        <begin position="845"/>
        <end position="867"/>
    </location>
</feature>
<dbReference type="InterPro" id="IPR050618">
    <property type="entry name" value="Ubq-SigPath_Reg"/>
</dbReference>
<feature type="compositionally biased region" description="Low complexity" evidence="1">
    <location>
        <begin position="425"/>
        <end position="444"/>
    </location>
</feature>
<dbReference type="WBParaSite" id="PTRK_0001332700.1">
    <property type="protein sequence ID" value="PTRK_0001332700.1"/>
    <property type="gene ID" value="PTRK_0001332700"/>
</dbReference>
<evidence type="ECO:0000313" key="3">
    <source>
        <dbReference type="Proteomes" id="UP000038045"/>
    </source>
</evidence>
<feature type="compositionally biased region" description="Polar residues" evidence="1">
    <location>
        <begin position="445"/>
        <end position="463"/>
    </location>
</feature>
<organism evidence="3 4">
    <name type="scientific">Parastrongyloides trichosuri</name>
    <name type="common">Possum-specific nematode worm</name>
    <dbReference type="NCBI Taxonomy" id="131310"/>
    <lineage>
        <taxon>Eukaryota</taxon>
        <taxon>Metazoa</taxon>
        <taxon>Ecdysozoa</taxon>
        <taxon>Nematoda</taxon>
        <taxon>Chromadorea</taxon>
        <taxon>Rhabditida</taxon>
        <taxon>Tylenchina</taxon>
        <taxon>Panagrolaimomorpha</taxon>
        <taxon>Strongyloidoidea</taxon>
        <taxon>Strongyloididae</taxon>
        <taxon>Parastrongyloides</taxon>
    </lineage>
</organism>
<feature type="domain" description="B30.2/SPRY" evidence="2">
    <location>
        <begin position="43"/>
        <end position="232"/>
    </location>
</feature>
<evidence type="ECO:0000259" key="2">
    <source>
        <dbReference type="PROSITE" id="PS50188"/>
    </source>
</evidence>
<feature type="region of interest" description="Disordered" evidence="1">
    <location>
        <begin position="1"/>
        <end position="25"/>
    </location>
</feature>
<dbReference type="InterPro" id="IPR043136">
    <property type="entry name" value="B30.2/SPRY_sf"/>
</dbReference>
<sequence>MPSIEPDDNLLSTSGETTMNHETPDIEVSSNFKSEYCVDDNEYRERLCKLYPYTQNSFDSLPIKWNYNDKSNNLQLSMDGLKVAYKGPGRNHRDAASIRSNRPINFKCVMFYFEVHIIDKGKDGYMGVGVCQKNVDLSRLPGWDANSFGYHGDDGNFFASSGNGSSYGPTFTTGDIIGCGVDFARKNLFYTKNGEFLGFATDKLNISKDLYPVIGLQTQGETIDTNFGQKPFRFNFEGHMEKIKNSVIHSFNTIAVHEDAHIWLDNMVASYLDHNKFEETLPLFIANKGGDYELDVEDIQLRKWIGSLVSQNKTLEAVFRLNQFYPDILKQNKEFELLIKIQLFVDFTKELRSRQSNLLHEARKDYNRFDRSQEKLYAALNKDAKIHNHIKNVFDKDNGKELIHSSDDDRMMEQSLINDGHQHLNGSSSSSSNGNGIFNGNGNNKQHLSGPSTSNGSFNHVNLSNGAGSSTDFVDVFNESPRGLYSLSQQNQATSNPSNFKLITHTTFTNSESTKDISNKNNSLNKMKNKLQNTNFDIAKNVRQSIYTLAIAQSHIEENESDTDAPEVKEKKEKKEEPKPEWFFNDKNLSRGKTSLANYLKICNDQLNYFDNYEQPIPGATPLFNPKTNVHRPTCPSFQKKDSKDYEEKRREVILNTFPGPSNDKVTTSCDKDAMEVDFNWGSNGKNEKDLSYYKYQYKPVDCCEKELEYWQVYDKVVKLGRELHSLASKIENISPELYERMDDAFALTVASDDDFETCSKFNTPKDNEFLEHCISVAIMEYHGKIDCQLIQRYFNLTKTVATRCLSKRIASPYIINPFAVLFGSREEFLKKKYSDVLRLVEYNDTDSNSSQSESKEEFSDTSNADKDYKSISKETKITDI</sequence>
<feature type="region of interest" description="Disordered" evidence="1">
    <location>
        <begin position="420"/>
        <end position="463"/>
    </location>
</feature>
<dbReference type="InterPro" id="IPR003877">
    <property type="entry name" value="SPRY_dom"/>
</dbReference>
<dbReference type="InterPro" id="IPR013320">
    <property type="entry name" value="ConA-like_dom_sf"/>
</dbReference>
<dbReference type="STRING" id="131310.A0A0N4ZXB3"/>
<dbReference type="Pfam" id="PF00622">
    <property type="entry name" value="SPRY"/>
    <property type="match status" value="1"/>
</dbReference>
<protein>
    <submittedName>
        <fullName evidence="4">B30.2/SPRY domain-containing protein</fullName>
    </submittedName>
</protein>
<feature type="compositionally biased region" description="Polar residues" evidence="1">
    <location>
        <begin position="10"/>
        <end position="21"/>
    </location>
</feature>